<evidence type="ECO:0000313" key="11">
    <source>
        <dbReference type="Proteomes" id="UP000663873"/>
    </source>
</evidence>
<dbReference type="Proteomes" id="UP000663869">
    <property type="component" value="Unassembled WGS sequence"/>
</dbReference>
<dbReference type="Proteomes" id="UP000663825">
    <property type="component" value="Unassembled WGS sequence"/>
</dbReference>
<organism evidence="6 10">
    <name type="scientific">Rotaria socialis</name>
    <dbReference type="NCBI Taxonomy" id="392032"/>
    <lineage>
        <taxon>Eukaryota</taxon>
        <taxon>Metazoa</taxon>
        <taxon>Spiralia</taxon>
        <taxon>Gnathifera</taxon>
        <taxon>Rotifera</taxon>
        <taxon>Eurotatoria</taxon>
        <taxon>Bdelloidea</taxon>
        <taxon>Philodinida</taxon>
        <taxon>Philodinidae</taxon>
        <taxon>Rotaria</taxon>
    </lineage>
</organism>
<dbReference type="EMBL" id="CAJOBR010002868">
    <property type="protein sequence ID" value="CAF4709318.1"/>
    <property type="molecule type" value="Genomic_DNA"/>
</dbReference>
<name>A0A819UQF0_9BILA</name>
<dbReference type="EMBL" id="CAJNYU010002009">
    <property type="protein sequence ID" value="CAF3494070.1"/>
    <property type="molecule type" value="Genomic_DNA"/>
</dbReference>
<dbReference type="EMBL" id="CAJNXB010000835">
    <property type="protein sequence ID" value="CAF3102763.1"/>
    <property type="molecule type" value="Genomic_DNA"/>
</dbReference>
<dbReference type="EMBL" id="CAJNYD010004787">
    <property type="protein sequence ID" value="CAF3630889.1"/>
    <property type="molecule type" value="Genomic_DNA"/>
</dbReference>
<dbReference type="EMBL" id="CAJOBQ010000110">
    <property type="protein sequence ID" value="CAF4259690.1"/>
    <property type="molecule type" value="Genomic_DNA"/>
</dbReference>
<dbReference type="PROSITE" id="PS50132">
    <property type="entry name" value="RGS"/>
    <property type="match status" value="1"/>
</dbReference>
<dbReference type="InterPro" id="IPR044926">
    <property type="entry name" value="RGS_subdomain_2"/>
</dbReference>
<proteinExistence type="predicted"/>
<evidence type="ECO:0000313" key="4">
    <source>
        <dbReference type="EMBL" id="CAF3630889.1"/>
    </source>
</evidence>
<gene>
    <name evidence="3" type="ORF">FME351_LOCUS16352</name>
    <name evidence="5" type="ORF">GRG538_LOCUS30677</name>
    <name evidence="6" type="ORF">HFQ381_LOCUS812</name>
    <name evidence="4" type="ORF">LUA448_LOCUS31916</name>
    <name evidence="9" type="ORF">QYT958_LOCUS18264</name>
    <name evidence="2" type="ORF">TIS948_LOCUS7035</name>
    <name evidence="7" type="ORF">TSG867_LOCUS3626</name>
    <name evidence="8" type="ORF">UJA718_LOCUS18514</name>
</gene>
<evidence type="ECO:0000313" key="9">
    <source>
        <dbReference type="EMBL" id="CAF4709318.1"/>
    </source>
</evidence>
<comment type="caution">
    <text evidence="6">The sequence shown here is derived from an EMBL/GenBank/DDBJ whole genome shotgun (WGS) entry which is preliminary data.</text>
</comment>
<evidence type="ECO:0000313" key="8">
    <source>
        <dbReference type="EMBL" id="CAF4392421.1"/>
    </source>
</evidence>
<sequence length="340" mass="39030">MYSDTECARRAGNSNRSCQSTSLSSRYVRGCGSNQDLSKRMQSLSSPSISEIIYNNETFPLLAEFLQIHGRESLVGFCAIVIGISNLSADKRQALYAVRAAYRQYVADESISNSWLQPITRESIRQQISQRNFDPYKIFQPAMKDMLKYLKQNFYSNFLSSQLWKNYSNKKQQQQQQQQDKRMKVLNASTPKKLNSSISTSTVKSSKQSTYKREILTNFNGNRTLGSTNSMMTPIKTPLACFIQNKDVPYMIHLNIPVERVTLGDIKPRIHHLAGKRFDNQTTESHYYFKRRIDPSELCLMNDGVTSMPTYVYEEIDNEDIHTPVPHLDGIIVCKFDFSS</sequence>
<dbReference type="OrthoDB" id="10020997at2759"/>
<feature type="domain" description="RGS" evidence="1">
    <location>
        <begin position="48"/>
        <end position="168"/>
    </location>
</feature>
<evidence type="ECO:0000313" key="6">
    <source>
        <dbReference type="EMBL" id="CAF4098970.1"/>
    </source>
</evidence>
<dbReference type="SUPFAM" id="SSF48097">
    <property type="entry name" value="Regulator of G-protein signaling, RGS"/>
    <property type="match status" value="1"/>
</dbReference>
<dbReference type="EMBL" id="CAJOBP010003156">
    <property type="protein sequence ID" value="CAF4392421.1"/>
    <property type="molecule type" value="Genomic_DNA"/>
</dbReference>
<dbReference type="Gene3D" id="2.40.240.130">
    <property type="match status" value="1"/>
</dbReference>
<evidence type="ECO:0000259" key="1">
    <source>
        <dbReference type="PROSITE" id="PS50132"/>
    </source>
</evidence>
<accession>A0A819UQF0</accession>
<dbReference type="EMBL" id="CAJOBO010000019">
    <property type="protein sequence ID" value="CAF4098970.1"/>
    <property type="molecule type" value="Genomic_DNA"/>
</dbReference>
<evidence type="ECO:0000313" key="7">
    <source>
        <dbReference type="EMBL" id="CAF4259690.1"/>
    </source>
</evidence>
<dbReference type="Proteomes" id="UP000663833">
    <property type="component" value="Unassembled WGS sequence"/>
</dbReference>
<evidence type="ECO:0000313" key="5">
    <source>
        <dbReference type="EMBL" id="CAF3738153.1"/>
    </source>
</evidence>
<protein>
    <recommendedName>
        <fullName evidence="1">RGS domain-containing protein</fullName>
    </recommendedName>
</protein>
<dbReference type="Proteomes" id="UP000663848">
    <property type="component" value="Unassembled WGS sequence"/>
</dbReference>
<evidence type="ECO:0000313" key="10">
    <source>
        <dbReference type="Proteomes" id="UP000663851"/>
    </source>
</evidence>
<dbReference type="Proteomes" id="UP000663872">
    <property type="component" value="Unassembled WGS sequence"/>
</dbReference>
<keyword evidence="11" id="KW-1185">Reference proteome</keyword>
<dbReference type="AlphaFoldDB" id="A0A819UQF0"/>
<dbReference type="Proteomes" id="UP000663873">
    <property type="component" value="Unassembled WGS sequence"/>
</dbReference>
<reference evidence="6" key="1">
    <citation type="submission" date="2021-02" db="EMBL/GenBank/DDBJ databases">
        <authorList>
            <person name="Nowell W R."/>
        </authorList>
    </citation>
    <scope>NUCLEOTIDE SEQUENCE</scope>
</reference>
<dbReference type="InterPro" id="IPR036305">
    <property type="entry name" value="RGS_sf"/>
</dbReference>
<dbReference type="InterPro" id="IPR016137">
    <property type="entry name" value="RGS"/>
</dbReference>
<dbReference type="Gene3D" id="1.10.167.10">
    <property type="entry name" value="Regulator of G-protein Signalling 4, domain 2"/>
    <property type="match status" value="1"/>
</dbReference>
<dbReference type="SMART" id="SM00315">
    <property type="entry name" value="RGS"/>
    <property type="match status" value="1"/>
</dbReference>
<evidence type="ECO:0000313" key="2">
    <source>
        <dbReference type="EMBL" id="CAF3102763.1"/>
    </source>
</evidence>
<dbReference type="Proteomes" id="UP000663862">
    <property type="component" value="Unassembled WGS sequence"/>
</dbReference>
<dbReference type="Proteomes" id="UP000663851">
    <property type="component" value="Unassembled WGS sequence"/>
</dbReference>
<dbReference type="EMBL" id="CAJNYT010005387">
    <property type="protein sequence ID" value="CAF3738153.1"/>
    <property type="molecule type" value="Genomic_DNA"/>
</dbReference>
<dbReference type="InterPro" id="IPR038207">
    <property type="entry name" value="DIX_dom_sf"/>
</dbReference>
<evidence type="ECO:0000313" key="3">
    <source>
        <dbReference type="EMBL" id="CAF3494070.1"/>
    </source>
</evidence>
<dbReference type="Pfam" id="PF00615">
    <property type="entry name" value="RGS"/>
    <property type="match status" value="1"/>
</dbReference>